<dbReference type="STRING" id="1759059.ATE48_15800"/>
<dbReference type="AlphaFoldDB" id="A0A1B1AL27"/>
<dbReference type="InParanoid" id="A0A1B1AL27"/>
<keyword evidence="2" id="KW-1185">Reference proteome</keyword>
<sequence>MLDVLGHRNALGFQKRDGALAGLDANGNAIAEILADKGGASVLCQSVISRAVMLTVTAKEARTSESSALAWASVA</sequence>
<gene>
    <name evidence="1" type="ORF">ATE48_15800</name>
</gene>
<dbReference type="EMBL" id="CP013244">
    <property type="protein sequence ID" value="ANP47276.1"/>
    <property type="molecule type" value="Genomic_DNA"/>
</dbReference>
<reference evidence="1 2" key="1">
    <citation type="submission" date="2015-11" db="EMBL/GenBank/DDBJ databases">
        <title>Whole-Genome Sequence of Candidatus Oderbacter manganicum from the National Park Lower Oder Valley, Germany.</title>
        <authorList>
            <person name="Braun B."/>
            <person name="Liere K."/>
            <person name="Szewzyk U."/>
        </authorList>
    </citation>
    <scope>NUCLEOTIDE SEQUENCE [LARGE SCALE GENOMIC DNA]</scope>
    <source>
        <strain evidence="1 2">OTSz_A_272</strain>
    </source>
</reference>
<organism evidence="1 2">
    <name type="scientific">Candidatus Viadribacter manganicus</name>
    <dbReference type="NCBI Taxonomy" id="1759059"/>
    <lineage>
        <taxon>Bacteria</taxon>
        <taxon>Pseudomonadati</taxon>
        <taxon>Pseudomonadota</taxon>
        <taxon>Alphaproteobacteria</taxon>
        <taxon>Hyphomonadales</taxon>
        <taxon>Hyphomonadaceae</taxon>
        <taxon>Candidatus Viadribacter</taxon>
    </lineage>
</organism>
<name>A0A1B1AL27_9PROT</name>
<evidence type="ECO:0000313" key="1">
    <source>
        <dbReference type="EMBL" id="ANP47276.1"/>
    </source>
</evidence>
<evidence type="ECO:0000313" key="2">
    <source>
        <dbReference type="Proteomes" id="UP000092498"/>
    </source>
</evidence>
<dbReference type="KEGG" id="cbot:ATE48_15800"/>
<dbReference type="Proteomes" id="UP000092498">
    <property type="component" value="Chromosome"/>
</dbReference>
<proteinExistence type="predicted"/>
<accession>A0A1B1AL27</accession>
<protein>
    <submittedName>
        <fullName evidence="1">Uncharacterized protein</fullName>
    </submittedName>
</protein>